<dbReference type="Proteomes" id="UP000253426">
    <property type="component" value="Unassembled WGS sequence"/>
</dbReference>
<gene>
    <name evidence="2" type="ORF">DES53_102595</name>
</gene>
<sequence>MHARGKPGANQRRMMRFRVRCELDYSAEAPVVFLLNVRAQDNGCQKVLEENFSISPKLPHTLLTCPVTKNRFERIDAEVPGVYNIVYEAVVETRLQKLPAGDLKETSPASFGLDVLPFIYPSRYSQSDRMGRLAADHFGKENSAVETVQEIVAWISRHIAYVSGSTDANTSSVDTLVERAGVCRDFAHLGIAFCRAMNIPARYFTGYAFELEPPDFHACFETWIGGRWILWDATGLASPDGVVRIGTGRDAADVSVCTAFGSLKLERQSVECLALDPSYKKMTPEELGTTVVCHDAANPSANRAA</sequence>
<dbReference type="EMBL" id="QNRR01000002">
    <property type="protein sequence ID" value="RBP46209.1"/>
    <property type="molecule type" value="Genomic_DNA"/>
</dbReference>
<dbReference type="InterPro" id="IPR002931">
    <property type="entry name" value="Transglutaminase-like"/>
</dbReference>
<dbReference type="Gene3D" id="2.60.40.2250">
    <property type="match status" value="1"/>
</dbReference>
<proteinExistence type="predicted"/>
<dbReference type="Gene3D" id="3.10.620.30">
    <property type="match status" value="1"/>
</dbReference>
<reference evidence="2 3" key="1">
    <citation type="submission" date="2018-06" db="EMBL/GenBank/DDBJ databases">
        <title>Genomic Encyclopedia of Type Strains, Phase IV (KMG-IV): sequencing the most valuable type-strain genomes for metagenomic binning, comparative biology and taxonomic classification.</title>
        <authorList>
            <person name="Goeker M."/>
        </authorList>
    </citation>
    <scope>NUCLEOTIDE SEQUENCE [LARGE SCALE GENOMIC DNA]</scope>
    <source>
        <strain evidence="2 3">DSM 25532</strain>
    </source>
</reference>
<dbReference type="Pfam" id="PF01841">
    <property type="entry name" value="Transglut_core"/>
    <property type="match status" value="1"/>
</dbReference>
<dbReference type="GO" id="GO:0008233">
    <property type="term" value="F:peptidase activity"/>
    <property type="evidence" value="ECO:0007669"/>
    <property type="project" value="UniProtKB-KW"/>
</dbReference>
<dbReference type="PANTHER" id="PTHR33490">
    <property type="entry name" value="BLR5614 PROTEIN-RELATED"/>
    <property type="match status" value="1"/>
</dbReference>
<keyword evidence="3" id="KW-1185">Reference proteome</keyword>
<dbReference type="SUPFAM" id="SSF54001">
    <property type="entry name" value="Cysteine proteinases"/>
    <property type="match status" value="1"/>
</dbReference>
<feature type="domain" description="Transglutaminase-like" evidence="1">
    <location>
        <begin position="175"/>
        <end position="235"/>
    </location>
</feature>
<organism evidence="2 3">
    <name type="scientific">Roseimicrobium gellanilyticum</name>
    <dbReference type="NCBI Taxonomy" id="748857"/>
    <lineage>
        <taxon>Bacteria</taxon>
        <taxon>Pseudomonadati</taxon>
        <taxon>Verrucomicrobiota</taxon>
        <taxon>Verrucomicrobiia</taxon>
        <taxon>Verrucomicrobiales</taxon>
        <taxon>Verrucomicrobiaceae</taxon>
        <taxon>Roseimicrobium</taxon>
    </lineage>
</organism>
<dbReference type="InterPro" id="IPR038765">
    <property type="entry name" value="Papain-like_cys_pep_sf"/>
</dbReference>
<evidence type="ECO:0000313" key="3">
    <source>
        <dbReference type="Proteomes" id="UP000253426"/>
    </source>
</evidence>
<dbReference type="SMART" id="SM00460">
    <property type="entry name" value="TGc"/>
    <property type="match status" value="1"/>
</dbReference>
<evidence type="ECO:0000259" key="1">
    <source>
        <dbReference type="SMART" id="SM00460"/>
    </source>
</evidence>
<dbReference type="PANTHER" id="PTHR33490:SF12">
    <property type="entry name" value="BLL5557 PROTEIN"/>
    <property type="match status" value="1"/>
</dbReference>
<keyword evidence="2" id="KW-0378">Hydrolase</keyword>
<name>A0A366HSG9_9BACT</name>
<protein>
    <submittedName>
        <fullName evidence="2">Transglutaminase-like putative cysteine protease</fullName>
    </submittedName>
</protein>
<comment type="caution">
    <text evidence="2">The sequence shown here is derived from an EMBL/GenBank/DDBJ whole genome shotgun (WGS) entry which is preliminary data.</text>
</comment>
<evidence type="ECO:0000313" key="2">
    <source>
        <dbReference type="EMBL" id="RBP46209.1"/>
    </source>
</evidence>
<accession>A0A366HSG9</accession>
<keyword evidence="2" id="KW-0645">Protease</keyword>
<dbReference type="InterPro" id="IPR048930">
    <property type="entry name" value="Bact_transglu_N_2"/>
</dbReference>
<dbReference type="GO" id="GO:0006508">
    <property type="term" value="P:proteolysis"/>
    <property type="evidence" value="ECO:0007669"/>
    <property type="project" value="UniProtKB-KW"/>
</dbReference>
<dbReference type="Pfam" id="PF21295">
    <property type="entry name" value="Bact_transglu_N_2"/>
    <property type="match status" value="1"/>
</dbReference>
<dbReference type="AlphaFoldDB" id="A0A366HSG9"/>